<dbReference type="PANTHER" id="PTHR43738">
    <property type="entry name" value="ABC TRANSPORTER, MEMBRANE PROTEIN"/>
    <property type="match status" value="1"/>
</dbReference>
<proteinExistence type="predicted"/>
<feature type="transmembrane region" description="Helical" evidence="7">
    <location>
        <begin position="18"/>
        <end position="38"/>
    </location>
</feature>
<feature type="domain" description="MacB-like periplasmic core" evidence="9">
    <location>
        <begin position="18"/>
        <end position="222"/>
    </location>
</feature>
<name>A0ABT7E2R7_9NEIS</name>
<evidence type="ECO:0000256" key="2">
    <source>
        <dbReference type="ARBA" id="ARBA00022475"/>
    </source>
</evidence>
<evidence type="ECO:0000256" key="7">
    <source>
        <dbReference type="SAM" id="Phobius"/>
    </source>
</evidence>
<sequence>MNIVKLAYKQLATRPLHTILNVLLLALGIATITLLMLFNAQLQDKLLNSSKGIDLVVGAKGSPLQLILSSVYHADIPNGNIPLKEADQIAKHRLVAKAIPMALGDNLMGFRIVGTTHDYVGLYGGEIAEGQLWKVSMEAVLGANVAKKSGLKVGQNFAGSHGLAGNGGHEHDDNQYHVVGILKPTGTVLDDVVLTEMQSVWDLHESETTTNPVFAQPSKPATAAKPANDDDDEEEGKPRDITALLISYKTPLAVLALPRHINANTNMLAASPAMEAARLLSIVGFGLDAFRAFAAILIISAGLSVFVALYTALKERRFDLAVMRMLGSSRFRLFTAVLLEGLLLAVASAALGLAIGHGVVELAGRTGMTPGLALTGRYWVPQEALLALLAVGVGAFAALIPAIQAYRTEIATVLSER</sequence>
<dbReference type="InterPro" id="IPR025857">
    <property type="entry name" value="MacB_PCD"/>
</dbReference>
<comment type="subcellular location">
    <subcellularLocation>
        <location evidence="1">Cell membrane</location>
        <topology evidence="1">Multi-pass membrane protein</topology>
    </subcellularLocation>
</comment>
<dbReference type="PANTHER" id="PTHR43738:SF2">
    <property type="entry name" value="ABC TRANSPORTER PERMEASE"/>
    <property type="match status" value="1"/>
</dbReference>
<dbReference type="RefSeq" id="WP_284102923.1">
    <property type="nucleotide sequence ID" value="NZ_JARRAF010000043.1"/>
</dbReference>
<evidence type="ECO:0000256" key="4">
    <source>
        <dbReference type="ARBA" id="ARBA00022989"/>
    </source>
</evidence>
<feature type="transmembrane region" description="Helical" evidence="7">
    <location>
        <begin position="293"/>
        <end position="313"/>
    </location>
</feature>
<reference evidence="10" key="1">
    <citation type="submission" date="2023-03" db="EMBL/GenBank/DDBJ databases">
        <title>Chitinimonas shenzhenensis gen. nov., sp. nov., a novel member of family Burkholderiaceae isolated from activated sludge collected in Shen Zhen, China.</title>
        <authorList>
            <person name="Wang X."/>
        </authorList>
    </citation>
    <scope>NUCLEOTIDE SEQUENCE</scope>
    <source>
        <strain evidence="10">DQS-5</strain>
    </source>
</reference>
<gene>
    <name evidence="10" type="ORF">PZA18_21400</name>
</gene>
<evidence type="ECO:0000256" key="1">
    <source>
        <dbReference type="ARBA" id="ARBA00004651"/>
    </source>
</evidence>
<keyword evidence="11" id="KW-1185">Reference proteome</keyword>
<keyword evidence="3 7" id="KW-0812">Transmembrane</keyword>
<dbReference type="InterPro" id="IPR003838">
    <property type="entry name" value="ABC3_permease_C"/>
</dbReference>
<protein>
    <submittedName>
        <fullName evidence="10">ABC transporter permease</fullName>
    </submittedName>
</protein>
<dbReference type="Pfam" id="PF02687">
    <property type="entry name" value="FtsX"/>
    <property type="match status" value="1"/>
</dbReference>
<dbReference type="EMBL" id="JARRAF010000043">
    <property type="protein sequence ID" value="MDK2126604.1"/>
    <property type="molecule type" value="Genomic_DNA"/>
</dbReference>
<organism evidence="10 11">
    <name type="scientific">Parachitinimonas caeni</name>
    <dbReference type="NCBI Taxonomy" id="3031301"/>
    <lineage>
        <taxon>Bacteria</taxon>
        <taxon>Pseudomonadati</taxon>
        <taxon>Pseudomonadota</taxon>
        <taxon>Betaproteobacteria</taxon>
        <taxon>Neisseriales</taxon>
        <taxon>Chitinibacteraceae</taxon>
        <taxon>Parachitinimonas</taxon>
    </lineage>
</organism>
<evidence type="ECO:0000256" key="5">
    <source>
        <dbReference type="ARBA" id="ARBA00023136"/>
    </source>
</evidence>
<feature type="domain" description="ABC3 transporter permease C-terminal" evidence="8">
    <location>
        <begin position="292"/>
        <end position="409"/>
    </location>
</feature>
<evidence type="ECO:0000259" key="9">
    <source>
        <dbReference type="Pfam" id="PF12704"/>
    </source>
</evidence>
<comment type="caution">
    <text evidence="10">The sequence shown here is derived from an EMBL/GenBank/DDBJ whole genome shotgun (WGS) entry which is preliminary data.</text>
</comment>
<feature type="region of interest" description="Disordered" evidence="6">
    <location>
        <begin position="206"/>
        <end position="236"/>
    </location>
</feature>
<evidence type="ECO:0000313" key="11">
    <source>
        <dbReference type="Proteomes" id="UP001172778"/>
    </source>
</evidence>
<keyword evidence="5 7" id="KW-0472">Membrane</keyword>
<keyword evidence="2" id="KW-1003">Cell membrane</keyword>
<evidence type="ECO:0000256" key="6">
    <source>
        <dbReference type="SAM" id="MobiDB-lite"/>
    </source>
</evidence>
<evidence type="ECO:0000259" key="8">
    <source>
        <dbReference type="Pfam" id="PF02687"/>
    </source>
</evidence>
<evidence type="ECO:0000256" key="3">
    <source>
        <dbReference type="ARBA" id="ARBA00022692"/>
    </source>
</evidence>
<feature type="transmembrane region" description="Helical" evidence="7">
    <location>
        <begin position="333"/>
        <end position="359"/>
    </location>
</feature>
<feature type="transmembrane region" description="Helical" evidence="7">
    <location>
        <begin position="379"/>
        <end position="400"/>
    </location>
</feature>
<keyword evidence="4 7" id="KW-1133">Transmembrane helix</keyword>
<dbReference type="Proteomes" id="UP001172778">
    <property type="component" value="Unassembled WGS sequence"/>
</dbReference>
<dbReference type="InterPro" id="IPR051125">
    <property type="entry name" value="ABC-4/HrtB_transporter"/>
</dbReference>
<dbReference type="Pfam" id="PF12704">
    <property type="entry name" value="MacB_PCD"/>
    <property type="match status" value="1"/>
</dbReference>
<evidence type="ECO:0000313" key="10">
    <source>
        <dbReference type="EMBL" id="MDK2126604.1"/>
    </source>
</evidence>
<accession>A0ABT7E2R7</accession>